<name>A0A8J5HVJ6_ZINOF</name>
<evidence type="ECO:0000313" key="3">
    <source>
        <dbReference type="EMBL" id="KAG6532532.1"/>
    </source>
</evidence>
<proteinExistence type="predicted"/>
<feature type="compositionally biased region" description="Polar residues" evidence="1">
    <location>
        <begin position="196"/>
        <end position="206"/>
    </location>
</feature>
<dbReference type="PANTHER" id="PTHR20932">
    <property type="entry name" value="LYSM AND PUTATIVE PEPTIDOGLYCAN-BINDING DOMAIN-CONTAINING PROTEIN"/>
    <property type="match status" value="1"/>
</dbReference>
<feature type="region of interest" description="Disordered" evidence="1">
    <location>
        <begin position="168"/>
        <end position="214"/>
    </location>
</feature>
<gene>
    <name evidence="3" type="ORF">ZIOFF_006378</name>
</gene>
<dbReference type="AlphaFoldDB" id="A0A8J5HVJ6"/>
<dbReference type="PROSITE" id="PS51782">
    <property type="entry name" value="LYSM"/>
    <property type="match status" value="1"/>
</dbReference>
<feature type="domain" description="LysM" evidence="2">
    <location>
        <begin position="47"/>
        <end position="91"/>
    </location>
</feature>
<dbReference type="InterPro" id="IPR018392">
    <property type="entry name" value="LysM"/>
</dbReference>
<dbReference type="SMART" id="SM00257">
    <property type="entry name" value="LysM"/>
    <property type="match status" value="1"/>
</dbReference>
<dbReference type="Proteomes" id="UP000734854">
    <property type="component" value="Unassembled WGS sequence"/>
</dbReference>
<dbReference type="InterPro" id="IPR045030">
    <property type="entry name" value="LYSM1-4"/>
</dbReference>
<organism evidence="3 4">
    <name type="scientific">Zingiber officinale</name>
    <name type="common">Ginger</name>
    <name type="synonym">Amomum zingiber</name>
    <dbReference type="NCBI Taxonomy" id="94328"/>
    <lineage>
        <taxon>Eukaryota</taxon>
        <taxon>Viridiplantae</taxon>
        <taxon>Streptophyta</taxon>
        <taxon>Embryophyta</taxon>
        <taxon>Tracheophyta</taxon>
        <taxon>Spermatophyta</taxon>
        <taxon>Magnoliopsida</taxon>
        <taxon>Liliopsida</taxon>
        <taxon>Zingiberales</taxon>
        <taxon>Zingiberaceae</taxon>
        <taxon>Zingiber</taxon>
    </lineage>
</organism>
<comment type="caution">
    <text evidence="3">The sequence shown here is derived from an EMBL/GenBank/DDBJ whole genome shotgun (WGS) entry which is preliminary data.</text>
</comment>
<evidence type="ECO:0000259" key="2">
    <source>
        <dbReference type="PROSITE" id="PS51782"/>
    </source>
</evidence>
<keyword evidence="4" id="KW-1185">Reference proteome</keyword>
<dbReference type="EMBL" id="JACMSC010000002">
    <property type="protein sequence ID" value="KAG6532532.1"/>
    <property type="molecule type" value="Genomic_DNA"/>
</dbReference>
<dbReference type="PANTHER" id="PTHR20932:SF36">
    <property type="entry name" value="OS03G0110600 PROTEIN"/>
    <property type="match status" value="1"/>
</dbReference>
<dbReference type="CDD" id="cd00118">
    <property type="entry name" value="LysM"/>
    <property type="match status" value="1"/>
</dbReference>
<dbReference type="OrthoDB" id="538216at2759"/>
<feature type="region of interest" description="Disordered" evidence="1">
    <location>
        <begin position="90"/>
        <end position="114"/>
    </location>
</feature>
<dbReference type="Pfam" id="PF01476">
    <property type="entry name" value="LysM"/>
    <property type="match status" value="1"/>
</dbReference>
<evidence type="ECO:0000313" key="4">
    <source>
        <dbReference type="Proteomes" id="UP000734854"/>
    </source>
</evidence>
<sequence>MDSDLLSNNGSFRGRSIQVAEIDDVATAPAFLSRLHPSSLPSSPSSIRHRVSQMDTLAGVAIKYGVEVSDIKRLNGLVTDLQMFAHKSLQIPQPGRHPASPVLSDGSVENRDHSSSHLRRHSDVQELIEAFNLSNAPCKVSPAMTRLQGYYGLSPVKRRPGNAERIFCKTDDEGSPSFGTPPSRHRKSRSLMHEFSTGSGEGNTNVEGAENGEADLSVRRRQRCDVRPSFLCPEVLLKEEGNSGFPGRIGKCITPRTKAAINDSAKTEEHFYVRKSSSTACLLSTDSENSSSMWSGGMWNSKPDALPRPLLDGFPKSLGARRYKAALD</sequence>
<reference evidence="3 4" key="1">
    <citation type="submission" date="2020-08" db="EMBL/GenBank/DDBJ databases">
        <title>Plant Genome Project.</title>
        <authorList>
            <person name="Zhang R.-G."/>
        </authorList>
    </citation>
    <scope>NUCLEOTIDE SEQUENCE [LARGE SCALE GENOMIC DNA]</scope>
    <source>
        <tissue evidence="3">Rhizome</tissue>
    </source>
</reference>
<evidence type="ECO:0000256" key="1">
    <source>
        <dbReference type="SAM" id="MobiDB-lite"/>
    </source>
</evidence>
<protein>
    <recommendedName>
        <fullName evidence="2">LysM domain-containing protein</fullName>
    </recommendedName>
</protein>
<accession>A0A8J5HVJ6</accession>